<dbReference type="AlphaFoldDB" id="A0A0P7BM04"/>
<dbReference type="STRING" id="78410.A0A0P7BM04"/>
<gene>
    <name evidence="2" type="ORF">AK830_g4161</name>
</gene>
<evidence type="ECO:0000313" key="3">
    <source>
        <dbReference type="Proteomes" id="UP000050424"/>
    </source>
</evidence>
<comment type="caution">
    <text evidence="2">The sequence shown here is derived from an EMBL/GenBank/DDBJ whole genome shotgun (WGS) entry which is preliminary data.</text>
</comment>
<feature type="compositionally biased region" description="Polar residues" evidence="1">
    <location>
        <begin position="236"/>
        <end position="247"/>
    </location>
</feature>
<sequence>MSRPTKDTKNLERVRDNQRRSRARRREHLLELEHRIRSYELNGIEASTEVQQAARRVAEENRLLRALLSRHGFGDDYIMNYLHSGNAPQSDPGAISHFPSGSTSEAVQALQQAVEPRRHGHHDHDHGLSYPISPHETRDQPMVSVPTTTNSIWEPAQPIQPSHSFQRPLPSNAPPPMGRPTISSQIQSQQYTAPFPGPQVQRTGGFHPPPAAPVPMLEDPRRHSYSMPSLAGDASSAMNYTMTMQQFQNPGGSNPSGSDPGPQGPC</sequence>
<protein>
    <recommendedName>
        <fullName evidence="4">BZIP domain-containing protein</fullName>
    </recommendedName>
</protein>
<dbReference type="Proteomes" id="UP000050424">
    <property type="component" value="Unassembled WGS sequence"/>
</dbReference>
<dbReference type="OrthoDB" id="4505928at2759"/>
<proteinExistence type="predicted"/>
<evidence type="ECO:0000256" key="1">
    <source>
        <dbReference type="SAM" id="MobiDB-lite"/>
    </source>
</evidence>
<accession>A0A0P7BM04</accession>
<evidence type="ECO:0008006" key="4">
    <source>
        <dbReference type="Google" id="ProtNLM"/>
    </source>
</evidence>
<reference evidence="2 3" key="1">
    <citation type="submission" date="2015-09" db="EMBL/GenBank/DDBJ databases">
        <title>Draft genome of a European isolate of the apple canker pathogen Neonectria ditissima.</title>
        <authorList>
            <person name="Gomez-Cortecero A."/>
            <person name="Harrison R.J."/>
            <person name="Armitage A.D."/>
        </authorList>
    </citation>
    <scope>NUCLEOTIDE SEQUENCE [LARGE SCALE GENOMIC DNA]</scope>
    <source>
        <strain evidence="2 3">R09/05</strain>
    </source>
</reference>
<dbReference type="EMBL" id="LKCW01000049">
    <property type="protein sequence ID" value="KPM42389.1"/>
    <property type="molecule type" value="Genomic_DNA"/>
</dbReference>
<name>A0A0P7BM04_9HYPO</name>
<feature type="region of interest" description="Disordered" evidence="1">
    <location>
        <begin position="90"/>
        <end position="125"/>
    </location>
</feature>
<feature type="compositionally biased region" description="Polar residues" evidence="1">
    <location>
        <begin position="99"/>
        <end position="111"/>
    </location>
</feature>
<keyword evidence="3" id="KW-1185">Reference proteome</keyword>
<organism evidence="2 3">
    <name type="scientific">Neonectria ditissima</name>
    <dbReference type="NCBI Taxonomy" id="78410"/>
    <lineage>
        <taxon>Eukaryota</taxon>
        <taxon>Fungi</taxon>
        <taxon>Dikarya</taxon>
        <taxon>Ascomycota</taxon>
        <taxon>Pezizomycotina</taxon>
        <taxon>Sordariomycetes</taxon>
        <taxon>Hypocreomycetidae</taxon>
        <taxon>Hypocreales</taxon>
        <taxon>Nectriaceae</taxon>
        <taxon>Neonectria</taxon>
    </lineage>
</organism>
<evidence type="ECO:0000313" key="2">
    <source>
        <dbReference type="EMBL" id="KPM42389.1"/>
    </source>
</evidence>
<feature type="compositionally biased region" description="Basic and acidic residues" evidence="1">
    <location>
        <begin position="1"/>
        <end position="19"/>
    </location>
</feature>
<feature type="compositionally biased region" description="Low complexity" evidence="1">
    <location>
        <begin position="248"/>
        <end position="266"/>
    </location>
</feature>
<feature type="region of interest" description="Disordered" evidence="1">
    <location>
        <begin position="152"/>
        <end position="266"/>
    </location>
</feature>
<dbReference type="PANTHER" id="PTHR42070:SF1">
    <property type="entry name" value="FILAMENT ASSOCIATED PROTEIN, PUTATIVE (AFU_ORTHOLOGUE AFUA_8G06630)-RELATED"/>
    <property type="match status" value="1"/>
</dbReference>
<dbReference type="PANTHER" id="PTHR42070">
    <property type="entry name" value="FILAMENT ASSOCIATED PROTEIN, PUTATIVE (AFU_ORTHOLOGUE AFUA_8G06630)-RELATED"/>
    <property type="match status" value="1"/>
</dbReference>
<feature type="region of interest" description="Disordered" evidence="1">
    <location>
        <begin position="1"/>
        <end position="22"/>
    </location>
</feature>